<evidence type="ECO:0000313" key="3">
    <source>
        <dbReference type="Proteomes" id="UP000472273"/>
    </source>
</evidence>
<dbReference type="GO" id="GO:0051260">
    <property type="term" value="P:protein homooligomerization"/>
    <property type="evidence" value="ECO:0007669"/>
    <property type="project" value="InterPro"/>
</dbReference>
<dbReference type="PANTHER" id="PTHR15859">
    <property type="entry name" value="SETA BINDING PROTEIN 1"/>
    <property type="match status" value="1"/>
</dbReference>
<dbReference type="Proteomes" id="UP000472273">
    <property type="component" value="Unplaced"/>
</dbReference>
<dbReference type="InterPro" id="IPR015943">
    <property type="entry name" value="WD40/YVTN_repeat-like_dom_sf"/>
</dbReference>
<reference evidence="2" key="1">
    <citation type="submission" date="2025-08" db="UniProtKB">
        <authorList>
            <consortium name="Ensembl"/>
        </authorList>
    </citation>
    <scope>IDENTIFICATION</scope>
</reference>
<dbReference type="SUPFAM" id="SSF54695">
    <property type="entry name" value="POZ domain"/>
    <property type="match status" value="1"/>
</dbReference>
<protein>
    <submittedName>
        <fullName evidence="2">SH3KBP1 binding protein 1</fullName>
    </submittedName>
</protein>
<dbReference type="InterPro" id="IPR003131">
    <property type="entry name" value="T1-type_BTB"/>
</dbReference>
<accession>A0A670ZRL4</accession>
<dbReference type="OMA" id="SEDIVCE"/>
<dbReference type="InterPro" id="IPR047876">
    <property type="entry name" value="SHKBP1/KCTD3"/>
</dbReference>
<dbReference type="InterPro" id="IPR011333">
    <property type="entry name" value="SKP1/BTB/POZ_sf"/>
</dbReference>
<dbReference type="Pfam" id="PF02214">
    <property type="entry name" value="BTB_2"/>
    <property type="match status" value="1"/>
</dbReference>
<dbReference type="GO" id="GO:0042802">
    <property type="term" value="F:identical protein binding"/>
    <property type="evidence" value="ECO:0007669"/>
    <property type="project" value="Ensembl"/>
</dbReference>
<dbReference type="Gene3D" id="3.30.710.10">
    <property type="entry name" value="Potassium Channel Kv1.1, Chain A"/>
    <property type="match status" value="1"/>
</dbReference>
<dbReference type="FunFam" id="2.130.10.10:FF:000205">
    <property type="entry name" value="BTB/POZ domain-containing protein KCTD3 isoform X1"/>
    <property type="match status" value="1"/>
</dbReference>
<dbReference type="AlphaFoldDB" id="A0A670ZRL4"/>
<dbReference type="InterPro" id="IPR036322">
    <property type="entry name" value="WD40_repeat_dom_sf"/>
</dbReference>
<evidence type="ECO:0000313" key="2">
    <source>
        <dbReference type="Ensembl" id="ENSPTXP00000025434.1"/>
    </source>
</evidence>
<dbReference type="GeneTree" id="ENSGT00940000153881"/>
<feature type="domain" description="Potassium channel tetramerisation-type BTB" evidence="1">
    <location>
        <begin position="31"/>
        <end position="90"/>
    </location>
</feature>
<dbReference type="Ensembl" id="ENSPTXT00000026217.1">
    <property type="protein sequence ID" value="ENSPTXP00000025434.1"/>
    <property type="gene ID" value="ENSPTXG00000017700.1"/>
</dbReference>
<sequence>CPRFGGCPHRRSGGLSSFPPPATLTASLACSLLSGRISSLRDESGAIFIDRDPDLFAPILNFLRCKELDLRGSDVSLLLHEAQFYGITPLIRRLQLHKELERSSCGSVLFEGYLPPPSVFPAKRWNRHSITGGQLAARPGNPLVRRSNTMPPNLGIVGLLGRVEERSTAAGGSTNDPGMVRLICGHHNWVALAYVHFLICYKMKETSGWQLAFCSPRLDWVIERVALNARVLGGSLGDSDKMVAAASCSEILLWALQPDGNGTEIGVFCLGVPLDGLFFVGSQLIATSHTGKIGVWNAVTKHWQTQDVVPINSHDAAGSSLLLGCHNGSIHYVDVQKFPLRMKDNDLLVTELYRDPAEDAVTALSVHLTPKSSHSGNWIEIAYGTSSGMVRVIVQHPETVGSGPQLFQAFAVHRSPVTKVMLSEKHLISVCADSHVRTWTVTRFRGRISTQPGSTPLASFKILALDSVDGQGGCSAGTDIGRGLGGAWWGL</sequence>
<gene>
    <name evidence="2" type="primary">SHKBP1</name>
</gene>
<dbReference type="PANTHER" id="PTHR15859:SF5">
    <property type="entry name" value="SH3KBP1-BINDING PROTEIN 1"/>
    <property type="match status" value="1"/>
</dbReference>
<proteinExistence type="predicted"/>
<dbReference type="GO" id="GO:0045742">
    <property type="term" value="P:positive regulation of epidermal growth factor receptor signaling pathway"/>
    <property type="evidence" value="ECO:0007669"/>
    <property type="project" value="Ensembl"/>
</dbReference>
<organism evidence="2 3">
    <name type="scientific">Pseudonaja textilis</name>
    <name type="common">Eastern brown snake</name>
    <dbReference type="NCBI Taxonomy" id="8673"/>
    <lineage>
        <taxon>Eukaryota</taxon>
        <taxon>Metazoa</taxon>
        <taxon>Chordata</taxon>
        <taxon>Craniata</taxon>
        <taxon>Vertebrata</taxon>
        <taxon>Euteleostomi</taxon>
        <taxon>Lepidosauria</taxon>
        <taxon>Squamata</taxon>
        <taxon>Bifurcata</taxon>
        <taxon>Unidentata</taxon>
        <taxon>Episquamata</taxon>
        <taxon>Toxicofera</taxon>
        <taxon>Serpentes</taxon>
        <taxon>Colubroidea</taxon>
        <taxon>Elapidae</taxon>
        <taxon>Hydrophiinae</taxon>
        <taxon>Pseudonaja</taxon>
    </lineage>
</organism>
<dbReference type="Gene3D" id="2.130.10.10">
    <property type="entry name" value="YVTN repeat-like/Quinoprotein amine dehydrogenase"/>
    <property type="match status" value="1"/>
</dbReference>
<keyword evidence="3" id="KW-1185">Reference proteome</keyword>
<name>A0A670ZRL4_PSETE</name>
<dbReference type="SUPFAM" id="SSF50978">
    <property type="entry name" value="WD40 repeat-like"/>
    <property type="match status" value="1"/>
</dbReference>
<evidence type="ECO:0000259" key="1">
    <source>
        <dbReference type="Pfam" id="PF02214"/>
    </source>
</evidence>
<reference evidence="2" key="2">
    <citation type="submission" date="2025-09" db="UniProtKB">
        <authorList>
            <consortium name="Ensembl"/>
        </authorList>
    </citation>
    <scope>IDENTIFICATION</scope>
</reference>